<evidence type="ECO:0000313" key="3">
    <source>
        <dbReference type="Proteomes" id="UP001527925"/>
    </source>
</evidence>
<organism evidence="2 3">
    <name type="scientific">Polyrhizophydium stewartii</name>
    <dbReference type="NCBI Taxonomy" id="2732419"/>
    <lineage>
        <taxon>Eukaryota</taxon>
        <taxon>Fungi</taxon>
        <taxon>Fungi incertae sedis</taxon>
        <taxon>Chytridiomycota</taxon>
        <taxon>Chytridiomycota incertae sedis</taxon>
        <taxon>Chytridiomycetes</taxon>
        <taxon>Rhizophydiales</taxon>
        <taxon>Rhizophydiales incertae sedis</taxon>
        <taxon>Polyrhizophydium</taxon>
    </lineage>
</organism>
<feature type="compositionally biased region" description="Basic and acidic residues" evidence="1">
    <location>
        <begin position="180"/>
        <end position="197"/>
    </location>
</feature>
<evidence type="ECO:0008006" key="4">
    <source>
        <dbReference type="Google" id="ProtNLM"/>
    </source>
</evidence>
<comment type="caution">
    <text evidence="2">The sequence shown here is derived from an EMBL/GenBank/DDBJ whole genome shotgun (WGS) entry which is preliminary data.</text>
</comment>
<feature type="region of interest" description="Disordered" evidence="1">
    <location>
        <begin position="272"/>
        <end position="308"/>
    </location>
</feature>
<gene>
    <name evidence="2" type="ORF">HK105_208877</name>
</gene>
<evidence type="ECO:0000313" key="2">
    <source>
        <dbReference type="EMBL" id="KAL2911669.1"/>
    </source>
</evidence>
<sequence length="434" mass="46144">MRDSLAIPGEAPAQHAERRLSVGRINIVADMPARASLTVPRLEFGPSGQTPRDSASGPPPGPQKGHSGGRNADAGADGIGPFAQSGAGQASSGLSVPVQAAASASTVPLRGVGDVVSIHITAADETNTLQAAAPANAPDQGPAHKRGDKARQMGGTSGTAVTPRAKSGLGDAPAMSRAGEPGKRDALRRQVSDREEQSLPNESEFVPMFYGIPESTRLTERLVNRHNKDVVATVGSYNPHPLLWETSAQVRRKQAVKDVWGRMTKRFVEKDSKLAPGMYEPQQDPFRRPSGESSSFKSTQERFKSREQGFNVAPGSYEVEHKKVHNGFRPWVKGVQTNLGRVLEPSVQVPWGTPSRLLEKLSVDSSVIPKLTDAKKRLDEQVKSDEMKLKGGVSPAPVVKSAPAKPLHPFSQVYLMSGPIPIITSGSAAPTGQA</sequence>
<accession>A0ABR4MWP6</accession>
<feature type="compositionally biased region" description="Low complexity" evidence="1">
    <location>
        <begin position="83"/>
        <end position="93"/>
    </location>
</feature>
<evidence type="ECO:0000256" key="1">
    <source>
        <dbReference type="SAM" id="MobiDB-lite"/>
    </source>
</evidence>
<dbReference type="EMBL" id="JADGIZ020000094">
    <property type="protein sequence ID" value="KAL2911669.1"/>
    <property type="molecule type" value="Genomic_DNA"/>
</dbReference>
<name>A0ABR4MWP6_9FUNG</name>
<proteinExistence type="predicted"/>
<reference evidence="2 3" key="1">
    <citation type="submission" date="2023-09" db="EMBL/GenBank/DDBJ databases">
        <title>Pangenome analysis of Batrachochytrium dendrobatidis and related Chytrids.</title>
        <authorList>
            <person name="Yacoub M.N."/>
            <person name="Stajich J.E."/>
            <person name="James T.Y."/>
        </authorList>
    </citation>
    <scope>NUCLEOTIDE SEQUENCE [LARGE SCALE GENOMIC DNA]</scope>
    <source>
        <strain evidence="2 3">JEL0888</strain>
    </source>
</reference>
<feature type="region of interest" description="Disordered" evidence="1">
    <location>
        <begin position="129"/>
        <end position="200"/>
    </location>
</feature>
<dbReference type="Proteomes" id="UP001527925">
    <property type="component" value="Unassembled WGS sequence"/>
</dbReference>
<keyword evidence="3" id="KW-1185">Reference proteome</keyword>
<protein>
    <recommendedName>
        <fullName evidence="4">Nuclear protein MDM1</fullName>
    </recommendedName>
</protein>
<feature type="region of interest" description="Disordered" evidence="1">
    <location>
        <begin position="39"/>
        <end position="98"/>
    </location>
</feature>